<dbReference type="SUPFAM" id="SSF51905">
    <property type="entry name" value="FAD/NAD(P)-binding domain"/>
    <property type="match status" value="1"/>
</dbReference>
<gene>
    <name evidence="5" type="ORF">C1SCF055_LOCUS40809</name>
</gene>
<evidence type="ECO:0000313" key="6">
    <source>
        <dbReference type="EMBL" id="CAL1169405.1"/>
    </source>
</evidence>
<dbReference type="InterPro" id="IPR036188">
    <property type="entry name" value="FAD/NAD-bd_sf"/>
</dbReference>
<dbReference type="AlphaFoldDB" id="A0A9P1GJB3"/>
<protein>
    <recommendedName>
        <fullName evidence="2">FAD-dependent oxidoreductase domain-containing protein 1</fullName>
    </recommendedName>
</protein>
<sequence length="432" mass="46374">MLQTLKSLPRCCPAATRHLSSLRQCDVAIVGGGVIGASVALHLAAAGLGEKRVVVFESDASYARASAPRSAGGIRQQFSLPVNVALSLYGIDFLKQGLKKLCQGVDVDADVQFKEHGYLLLATPEGEAVLRENNAVQHAAGASWIRLMDPGELNTRFSWLCTDGVALGSFGESNEGYFDPWALLQAMRKAAMARGVEFIEQPVKGFSMSGGRIEGLHLGDGATVHAGTVVNAAGAFGGKMVQMCGDVTPLPVVPRKRCMFMFHVGQEASSDGHFPRPTDDTPLTIDSSGAYFRSEGSRGRFLCGVAPRPEDDHDCEDYEAVDFVDHELFEEVIWPALAERAPALEAIKLESSWAGLYEYNTLDQNGVVGWHPDVPNLMIACGFSGHGLQQAPGVGCAVAELLSLGGYKSIDLSILGYDRICRNEPVLERGIY</sequence>
<dbReference type="EMBL" id="CAMXCT020006563">
    <property type="protein sequence ID" value="CAL1169405.1"/>
    <property type="molecule type" value="Genomic_DNA"/>
</dbReference>
<dbReference type="InterPro" id="IPR006076">
    <property type="entry name" value="FAD-dep_OxRdtase"/>
</dbReference>
<accession>A0A9P1GJB3</accession>
<evidence type="ECO:0000256" key="2">
    <source>
        <dbReference type="ARBA" id="ARBA00039785"/>
    </source>
</evidence>
<dbReference type="GO" id="GO:0032981">
    <property type="term" value="P:mitochondrial respiratory chain complex I assembly"/>
    <property type="evidence" value="ECO:0007669"/>
    <property type="project" value="TreeGrafter"/>
</dbReference>
<dbReference type="GO" id="GO:0016491">
    <property type="term" value="F:oxidoreductase activity"/>
    <property type="evidence" value="ECO:0007669"/>
    <property type="project" value="UniProtKB-KW"/>
</dbReference>
<evidence type="ECO:0000256" key="3">
    <source>
        <dbReference type="ARBA" id="ARBA00046185"/>
    </source>
</evidence>
<dbReference type="Pfam" id="PF01266">
    <property type="entry name" value="DAO"/>
    <property type="match status" value="1"/>
</dbReference>
<dbReference type="GO" id="GO:0005739">
    <property type="term" value="C:mitochondrion"/>
    <property type="evidence" value="ECO:0007669"/>
    <property type="project" value="GOC"/>
</dbReference>
<proteinExistence type="predicted"/>
<name>A0A9P1GJB3_9DINO</name>
<reference evidence="6" key="2">
    <citation type="submission" date="2024-04" db="EMBL/GenBank/DDBJ databases">
        <authorList>
            <person name="Chen Y."/>
            <person name="Shah S."/>
            <person name="Dougan E. K."/>
            <person name="Thang M."/>
            <person name="Chan C."/>
        </authorList>
    </citation>
    <scope>NUCLEOTIDE SEQUENCE [LARGE SCALE GENOMIC DNA]</scope>
</reference>
<evidence type="ECO:0000313" key="5">
    <source>
        <dbReference type="EMBL" id="CAI4016030.1"/>
    </source>
</evidence>
<feature type="domain" description="FAD dependent oxidoreductase" evidence="4">
    <location>
        <begin position="26"/>
        <end position="401"/>
    </location>
</feature>
<evidence type="ECO:0000313" key="7">
    <source>
        <dbReference type="Proteomes" id="UP001152797"/>
    </source>
</evidence>
<organism evidence="5">
    <name type="scientific">Cladocopium goreaui</name>
    <dbReference type="NCBI Taxonomy" id="2562237"/>
    <lineage>
        <taxon>Eukaryota</taxon>
        <taxon>Sar</taxon>
        <taxon>Alveolata</taxon>
        <taxon>Dinophyceae</taxon>
        <taxon>Suessiales</taxon>
        <taxon>Symbiodiniaceae</taxon>
        <taxon>Cladocopium</taxon>
    </lineage>
</organism>
<comment type="function">
    <text evidence="3">Required for the assembly of the mitochondrial membrane respiratory chain NADH dehydrogenase (Complex I). Involved in mid-late stages of complex I assembly.</text>
</comment>
<reference evidence="5" key="1">
    <citation type="submission" date="2022-10" db="EMBL/GenBank/DDBJ databases">
        <authorList>
            <person name="Chen Y."/>
            <person name="Dougan E. K."/>
            <person name="Chan C."/>
            <person name="Rhodes N."/>
            <person name="Thang M."/>
        </authorList>
    </citation>
    <scope>NUCLEOTIDE SEQUENCE</scope>
</reference>
<dbReference type="OrthoDB" id="424974at2759"/>
<dbReference type="Proteomes" id="UP001152797">
    <property type="component" value="Unassembled WGS sequence"/>
</dbReference>
<dbReference type="EMBL" id="CAMXCT030006563">
    <property type="protein sequence ID" value="CAL4803342.1"/>
    <property type="molecule type" value="Genomic_DNA"/>
</dbReference>
<dbReference type="Gene3D" id="3.30.9.10">
    <property type="entry name" value="D-Amino Acid Oxidase, subunit A, domain 2"/>
    <property type="match status" value="1"/>
</dbReference>
<dbReference type="Gene3D" id="3.50.50.60">
    <property type="entry name" value="FAD/NAD(P)-binding domain"/>
    <property type="match status" value="1"/>
</dbReference>
<comment type="caution">
    <text evidence="5">The sequence shown here is derived from an EMBL/GenBank/DDBJ whole genome shotgun (WGS) entry which is preliminary data.</text>
</comment>
<keyword evidence="7" id="KW-1185">Reference proteome</keyword>
<dbReference type="PANTHER" id="PTHR13847">
    <property type="entry name" value="SARCOSINE DEHYDROGENASE-RELATED"/>
    <property type="match status" value="1"/>
</dbReference>
<evidence type="ECO:0000259" key="4">
    <source>
        <dbReference type="Pfam" id="PF01266"/>
    </source>
</evidence>
<dbReference type="PANTHER" id="PTHR13847:SF287">
    <property type="entry name" value="FAD-DEPENDENT OXIDOREDUCTASE DOMAIN-CONTAINING PROTEIN 1"/>
    <property type="match status" value="1"/>
</dbReference>
<keyword evidence="1" id="KW-0560">Oxidoreductase</keyword>
<dbReference type="EMBL" id="CAMXCT010006563">
    <property type="protein sequence ID" value="CAI4016030.1"/>
    <property type="molecule type" value="Genomic_DNA"/>
</dbReference>
<evidence type="ECO:0000256" key="1">
    <source>
        <dbReference type="ARBA" id="ARBA00023002"/>
    </source>
</evidence>